<keyword evidence="2 8" id="KW-0813">Transport</keyword>
<dbReference type="Gene3D" id="2.170.130.10">
    <property type="entry name" value="TonB-dependent receptor, plug domain"/>
    <property type="match status" value="1"/>
</dbReference>
<evidence type="ECO:0000256" key="3">
    <source>
        <dbReference type="ARBA" id="ARBA00022452"/>
    </source>
</evidence>
<comment type="subcellular location">
    <subcellularLocation>
        <location evidence="1 8">Cell outer membrane</location>
        <topology evidence="1 8">Multi-pass membrane protein</topology>
    </subcellularLocation>
</comment>
<dbReference type="InterPro" id="IPR000531">
    <property type="entry name" value="Beta-barrel_TonB"/>
</dbReference>
<sequence>MVYSAKRKRFQEMGFKQKQAFRNYLMNVIFMRELFKSLRFLLFMFPVALFAQNSVSGVVTEQATGMPIPGANIIVKGTSNGSTTDFDGNYTINNVNDGDVLLFSFLGFTEQQIIYTGQATIDVGLEENQTSLDEVVVIGYGSVTKKDATGAVNQVSTEDFNKGQVNTAGQLITGKIAGVTVTSGGGAPGEGQNINIRGIGSISLNSSPLYVVDGIPLDNSNVGGSRNPLDFINPADIESMTVLKDASSTAIYGSRAANGVILITTKKGKGREFKFNYSGATTVYRPTNYVDVMNGDEFRSLVNAVGNEASIARLGNASINWQEEIYSQAMGAEHNLSTTGNVGNFMPVRASLGYTNQDGVLRGDNFTRTTGSVSLRPNVLDGYLKAEINARGMYTENEFANRDAIGASVDYDPTKPIYSADSPFLNYNGWYVYNAEVDREIQNSLSPTNPIALINEKDDSAEIRRFIGNAKIDYKLHFFSDITATVNIGLDKTNSHGRTIVSENMPSSQLDWNGSYSNYINRATNQLFDAYLTYDKDFGKSSLNAVAGYSYQSFEYDNYSFDSEAQEEGNDAEFIDKWRSTLLSYFGRANYNYDDRYLLTATMRADASSKLNPDDRWGYFPSFAVAWNINNENFFNSETINQLKLRVGYGEIANVNGLGDYLFLTNYTGSRSNANYQFGNTYYQTYRPDAYNEDLRWEVGKTFNAGIDYALFNNRVTGSLNAYLKKTEDLISFVTVDPFTNFSNRINKNIGDMENKGIEFELNVTPVQTDDFTWTIGYNVAYNDNEITNLPDQVEVGGISGGTGNNVQLHKEGYTPFSYWVYKQVYDDNGRPIEGAFVDRNGDNQINDEDRYLYKNPFADVTMGLNTNLNYKSWDLAIVTRASLGNYAYNNMASSRSYEVRATENSILTNLHRDYFNTGFQTITESSLQSDYYVQNASFFKLDNITLGYTFPQLFDDASLRLYGSAQNVLIITEYDGLDPEIGGGIDNNFYPRPRIFTFGVNLNF</sequence>
<keyword evidence="4 8" id="KW-0812">Transmembrane</keyword>
<dbReference type="FunFam" id="2.170.130.10:FF:000008">
    <property type="entry name" value="SusC/RagA family TonB-linked outer membrane protein"/>
    <property type="match status" value="1"/>
</dbReference>
<dbReference type="InterPro" id="IPR012910">
    <property type="entry name" value="Plug_dom"/>
</dbReference>
<evidence type="ECO:0000256" key="8">
    <source>
        <dbReference type="PROSITE-ProRule" id="PRU01360"/>
    </source>
</evidence>
<gene>
    <name evidence="12" type="ORF">MED217_17170</name>
</gene>
<keyword evidence="3 8" id="KW-1134">Transmembrane beta strand</keyword>
<evidence type="ECO:0000313" key="13">
    <source>
        <dbReference type="Proteomes" id="UP000001601"/>
    </source>
</evidence>
<dbReference type="GO" id="GO:0009279">
    <property type="term" value="C:cell outer membrane"/>
    <property type="evidence" value="ECO:0007669"/>
    <property type="project" value="UniProtKB-SubCell"/>
</dbReference>
<evidence type="ECO:0000256" key="7">
    <source>
        <dbReference type="ARBA" id="ARBA00023237"/>
    </source>
</evidence>
<proteinExistence type="inferred from homology"/>
<evidence type="ECO:0000256" key="4">
    <source>
        <dbReference type="ARBA" id="ARBA00022692"/>
    </source>
</evidence>
<protein>
    <recommendedName>
        <fullName evidence="14">Outer membrane protein, probably involved in nutrient binding</fullName>
    </recommendedName>
</protein>
<dbReference type="SUPFAM" id="SSF49464">
    <property type="entry name" value="Carboxypeptidase regulatory domain-like"/>
    <property type="match status" value="1"/>
</dbReference>
<dbReference type="InterPro" id="IPR039426">
    <property type="entry name" value="TonB-dep_rcpt-like"/>
</dbReference>
<feature type="domain" description="TonB-dependent receptor-like beta-barrel" evidence="10">
    <location>
        <begin position="420"/>
        <end position="788"/>
    </location>
</feature>
<evidence type="ECO:0000256" key="5">
    <source>
        <dbReference type="ARBA" id="ARBA00023077"/>
    </source>
</evidence>
<evidence type="ECO:0000313" key="12">
    <source>
        <dbReference type="EMBL" id="EAQ51295.1"/>
    </source>
</evidence>
<keyword evidence="6 8" id="KW-0472">Membrane</keyword>
<dbReference type="Pfam" id="PF07715">
    <property type="entry name" value="Plug"/>
    <property type="match status" value="1"/>
</dbReference>
<dbReference type="EMBL" id="AANC01000001">
    <property type="protein sequence ID" value="EAQ51295.1"/>
    <property type="molecule type" value="Genomic_DNA"/>
</dbReference>
<evidence type="ECO:0000259" key="11">
    <source>
        <dbReference type="Pfam" id="PF07715"/>
    </source>
</evidence>
<reference evidence="12 13" key="1">
    <citation type="journal article" date="2007" name="Nature">
        <title>Light stimulates growth of proteorhodopsin-containing marine Flavobacteria.</title>
        <authorList>
            <person name="Gomez-Consarnau L."/>
            <person name="Gonzalez J.M."/>
            <person name="Coll-Llado M."/>
            <person name="Gourdon P."/>
            <person name="Pascher T."/>
            <person name="Neutze R."/>
            <person name="Pedros-Alio C."/>
            <person name="Pinhassi J."/>
        </authorList>
    </citation>
    <scope>NUCLEOTIDE SEQUENCE [LARGE SCALE GENOMIC DNA]</scope>
    <source>
        <strain evidence="12 13">MED217</strain>
    </source>
</reference>
<keyword evidence="5 9" id="KW-0798">TonB box</keyword>
<keyword evidence="7 8" id="KW-0998">Cell outer membrane</keyword>
<evidence type="ECO:0000259" key="10">
    <source>
        <dbReference type="Pfam" id="PF00593"/>
    </source>
</evidence>
<evidence type="ECO:0008006" key="14">
    <source>
        <dbReference type="Google" id="ProtNLM"/>
    </source>
</evidence>
<evidence type="ECO:0000256" key="9">
    <source>
        <dbReference type="RuleBase" id="RU003357"/>
    </source>
</evidence>
<dbReference type="AlphaFoldDB" id="A3XHF0"/>
<dbReference type="Pfam" id="PF00593">
    <property type="entry name" value="TonB_dep_Rec_b-barrel"/>
    <property type="match status" value="1"/>
</dbReference>
<comment type="caution">
    <text evidence="12">The sequence shown here is derived from an EMBL/GenBank/DDBJ whole genome shotgun (WGS) entry which is preliminary data.</text>
</comment>
<dbReference type="NCBIfam" id="TIGR04056">
    <property type="entry name" value="OMP_RagA_SusC"/>
    <property type="match status" value="1"/>
</dbReference>
<dbReference type="STRING" id="398720.MED217_17170"/>
<dbReference type="InterPro" id="IPR037066">
    <property type="entry name" value="Plug_dom_sf"/>
</dbReference>
<dbReference type="NCBIfam" id="TIGR04057">
    <property type="entry name" value="SusC_RagA_signa"/>
    <property type="match status" value="1"/>
</dbReference>
<name>A3XHF0_LEEBM</name>
<evidence type="ECO:0000256" key="1">
    <source>
        <dbReference type="ARBA" id="ARBA00004571"/>
    </source>
</evidence>
<evidence type="ECO:0000256" key="2">
    <source>
        <dbReference type="ARBA" id="ARBA00022448"/>
    </source>
</evidence>
<dbReference type="InterPro" id="IPR008969">
    <property type="entry name" value="CarboxyPept-like_regulatory"/>
</dbReference>
<dbReference type="HOGENOM" id="CLU_004317_0_2_10"/>
<dbReference type="InterPro" id="IPR036942">
    <property type="entry name" value="Beta-barrel_TonB_sf"/>
</dbReference>
<feature type="domain" description="TonB-dependent receptor plug" evidence="11">
    <location>
        <begin position="145"/>
        <end position="260"/>
    </location>
</feature>
<dbReference type="SUPFAM" id="SSF56935">
    <property type="entry name" value="Porins"/>
    <property type="match status" value="1"/>
</dbReference>
<dbReference type="Pfam" id="PF13715">
    <property type="entry name" value="CarbopepD_reg_2"/>
    <property type="match status" value="1"/>
</dbReference>
<comment type="similarity">
    <text evidence="8 9">Belongs to the TonB-dependent receptor family.</text>
</comment>
<dbReference type="InterPro" id="IPR023997">
    <property type="entry name" value="TonB-dep_OMP_SusC/RagA_CS"/>
</dbReference>
<evidence type="ECO:0000256" key="6">
    <source>
        <dbReference type="ARBA" id="ARBA00023136"/>
    </source>
</evidence>
<accession>A3XHF0</accession>
<organism evidence="12 13">
    <name type="scientific">Leeuwenhoekiella blandensis (strain CECT 7118 / CCUG 51940 / KCTC 22103 / MED217)</name>
    <name type="common">Flavobacterium sp. (strain MED217)</name>
    <dbReference type="NCBI Taxonomy" id="398720"/>
    <lineage>
        <taxon>Bacteria</taxon>
        <taxon>Pseudomonadati</taxon>
        <taxon>Bacteroidota</taxon>
        <taxon>Flavobacteriia</taxon>
        <taxon>Flavobacteriales</taxon>
        <taxon>Flavobacteriaceae</taxon>
        <taxon>Leeuwenhoekiella</taxon>
    </lineage>
</organism>
<dbReference type="PROSITE" id="PS52016">
    <property type="entry name" value="TONB_DEPENDENT_REC_3"/>
    <property type="match status" value="1"/>
</dbReference>
<dbReference type="InterPro" id="IPR023996">
    <property type="entry name" value="TonB-dep_OMP_SusC/RagA"/>
</dbReference>
<dbReference type="Gene3D" id="2.40.170.20">
    <property type="entry name" value="TonB-dependent receptor, beta-barrel domain"/>
    <property type="match status" value="1"/>
</dbReference>
<dbReference type="eggNOG" id="COG4771">
    <property type="taxonomic scope" value="Bacteria"/>
</dbReference>
<dbReference type="Proteomes" id="UP000001601">
    <property type="component" value="Unassembled WGS sequence"/>
</dbReference>
<dbReference type="Gene3D" id="2.60.40.1120">
    <property type="entry name" value="Carboxypeptidase-like, regulatory domain"/>
    <property type="match status" value="1"/>
</dbReference>
<keyword evidence="13" id="KW-1185">Reference proteome</keyword>